<dbReference type="AlphaFoldDB" id="A0A8C7WRU5"/>
<organism evidence="6 7">
    <name type="scientific">Oryzias sinensis</name>
    <name type="common">Chinese medaka</name>
    <dbReference type="NCBI Taxonomy" id="183150"/>
    <lineage>
        <taxon>Eukaryota</taxon>
        <taxon>Metazoa</taxon>
        <taxon>Chordata</taxon>
        <taxon>Craniata</taxon>
        <taxon>Vertebrata</taxon>
        <taxon>Euteleostomi</taxon>
        <taxon>Actinopterygii</taxon>
        <taxon>Neopterygii</taxon>
        <taxon>Teleostei</taxon>
        <taxon>Neoteleostei</taxon>
        <taxon>Acanthomorphata</taxon>
        <taxon>Ovalentaria</taxon>
        <taxon>Atherinomorphae</taxon>
        <taxon>Beloniformes</taxon>
        <taxon>Adrianichthyidae</taxon>
        <taxon>Oryziinae</taxon>
        <taxon>Oryzias</taxon>
    </lineage>
</organism>
<reference evidence="6" key="2">
    <citation type="submission" date="2025-09" db="UniProtKB">
        <authorList>
            <consortium name="Ensembl"/>
        </authorList>
    </citation>
    <scope>IDENTIFICATION</scope>
</reference>
<reference evidence="6" key="1">
    <citation type="submission" date="2025-08" db="UniProtKB">
        <authorList>
            <consortium name="Ensembl"/>
        </authorList>
    </citation>
    <scope>IDENTIFICATION</scope>
</reference>
<evidence type="ECO:0000256" key="4">
    <source>
        <dbReference type="ARBA" id="ARBA00023136"/>
    </source>
</evidence>
<dbReference type="Pfam" id="PF12734">
    <property type="entry name" value="CYSTM"/>
    <property type="match status" value="1"/>
</dbReference>
<protein>
    <recommendedName>
        <fullName evidence="3">Cysteine-rich and transmembrane domain-containing protein 1</fullName>
    </recommendedName>
</protein>
<evidence type="ECO:0000313" key="6">
    <source>
        <dbReference type="Ensembl" id="ENSOSIP00000002240.1"/>
    </source>
</evidence>
<evidence type="ECO:0000313" key="7">
    <source>
        <dbReference type="Proteomes" id="UP000694383"/>
    </source>
</evidence>
<dbReference type="PANTHER" id="PTHR47564:SF1">
    <property type="entry name" value="CYSTEINE-RICH AND TRANSMEMBRANE DOMAIN-CONTAINING PROTEIN 1"/>
    <property type="match status" value="1"/>
</dbReference>
<feature type="domain" description="Cysteine-rich transmembrane" evidence="5">
    <location>
        <begin position="74"/>
        <end position="106"/>
    </location>
</feature>
<dbReference type="Ensembl" id="ENSOSIT00000002391.1">
    <property type="protein sequence ID" value="ENSOSIP00000002240.1"/>
    <property type="gene ID" value="ENSOSIG00000001222.1"/>
</dbReference>
<keyword evidence="7" id="KW-1185">Reference proteome</keyword>
<proteinExistence type="inferred from homology"/>
<dbReference type="Proteomes" id="UP000694383">
    <property type="component" value="Unplaced"/>
</dbReference>
<evidence type="ECO:0000256" key="3">
    <source>
        <dbReference type="ARBA" id="ARBA00013590"/>
    </source>
</evidence>
<dbReference type="InterPro" id="IPR043240">
    <property type="entry name" value="CYSTM1-like"/>
</dbReference>
<evidence type="ECO:0000259" key="5">
    <source>
        <dbReference type="Pfam" id="PF12734"/>
    </source>
</evidence>
<accession>A0A8C7WRU5</accession>
<sequence length="107" mass="11879">PLHFFPPPALTDGTGSHQSGNVSVFAGLGQASHKECGYKSRLSHGYPSTNCWRLEFRETANCFPVSLTFPVLLVYVVEDRRRDDTGDTCLTACWTALCCCCLWDMLT</sequence>
<comment type="subcellular location">
    <subcellularLocation>
        <location evidence="1">Membrane</location>
    </subcellularLocation>
</comment>
<dbReference type="InterPro" id="IPR028144">
    <property type="entry name" value="CYSTM_dom"/>
</dbReference>
<evidence type="ECO:0000256" key="1">
    <source>
        <dbReference type="ARBA" id="ARBA00004370"/>
    </source>
</evidence>
<dbReference type="PANTHER" id="PTHR47564">
    <property type="entry name" value="CYSTEINE-RICH AND TRANSMEMBRANE DOMAIN-CONTAINING PROTEIN 1"/>
    <property type="match status" value="1"/>
</dbReference>
<dbReference type="GO" id="GO:0070062">
    <property type="term" value="C:extracellular exosome"/>
    <property type="evidence" value="ECO:0007669"/>
    <property type="project" value="TreeGrafter"/>
</dbReference>
<dbReference type="GeneTree" id="ENSGT00960000189941"/>
<dbReference type="GO" id="GO:0016020">
    <property type="term" value="C:membrane"/>
    <property type="evidence" value="ECO:0007669"/>
    <property type="project" value="UniProtKB-SubCell"/>
</dbReference>
<evidence type="ECO:0000256" key="2">
    <source>
        <dbReference type="ARBA" id="ARBA00009444"/>
    </source>
</evidence>
<name>A0A8C7WRU5_9TELE</name>
<keyword evidence="4" id="KW-0472">Membrane</keyword>
<comment type="similarity">
    <text evidence="2">Belongs to the CYSTM1 family.</text>
</comment>